<proteinExistence type="predicted"/>
<dbReference type="Gene3D" id="3.40.630.10">
    <property type="entry name" value="Zn peptidases"/>
    <property type="match status" value="1"/>
</dbReference>
<feature type="domain" description="Peptidase M20 dimerisation" evidence="3">
    <location>
        <begin position="218"/>
        <end position="309"/>
    </location>
</feature>
<dbReference type="Proteomes" id="UP000054837">
    <property type="component" value="Unassembled WGS sequence"/>
</dbReference>
<evidence type="ECO:0000259" key="3">
    <source>
        <dbReference type="Pfam" id="PF07687"/>
    </source>
</evidence>
<keyword evidence="1" id="KW-0479">Metal-binding</keyword>
<feature type="binding site" evidence="1">
    <location>
        <position position="170"/>
    </location>
    <ligand>
        <name>Mn(2+)</name>
        <dbReference type="ChEBI" id="CHEBI:29035"/>
        <label>2</label>
    </ligand>
</feature>
<name>A0A0W8IH58_9MICO</name>
<feature type="binding site" evidence="1">
    <location>
        <position position="195"/>
    </location>
    <ligand>
        <name>Mn(2+)</name>
        <dbReference type="ChEBI" id="CHEBI:29035"/>
        <label>2</label>
    </ligand>
</feature>
<dbReference type="STRING" id="767452.AVL62_06510"/>
<dbReference type="InterPro" id="IPR017439">
    <property type="entry name" value="Amidohydrolase"/>
</dbReference>
<protein>
    <submittedName>
        <fullName evidence="4">N-acyl-L-amino acid amidohydrolase</fullName>
    </submittedName>
</protein>
<dbReference type="SUPFAM" id="SSF53187">
    <property type="entry name" value="Zn-dependent exopeptidases"/>
    <property type="match status" value="1"/>
</dbReference>
<reference evidence="4 5" key="1">
    <citation type="submission" date="2015-12" db="EMBL/GenBank/DDBJ databases">
        <title>Serinicoccus chungangenesis strain CD08_5 genome sequencing and assembly.</title>
        <authorList>
            <person name="Chander A.M."/>
            <person name="Kaur G."/>
            <person name="Nair G.R."/>
            <person name="Dhawan D.K."/>
            <person name="Kochhar R.K."/>
            <person name="Mayilraj S."/>
            <person name="Bhadada S.K."/>
        </authorList>
    </citation>
    <scope>NUCLEOTIDE SEQUENCE [LARGE SCALE GENOMIC DNA]</scope>
    <source>
        <strain evidence="4 5">CD08_5</strain>
    </source>
</reference>
<dbReference type="OrthoDB" id="9777385at2"/>
<evidence type="ECO:0000313" key="5">
    <source>
        <dbReference type="Proteomes" id="UP000054837"/>
    </source>
</evidence>
<comment type="caution">
    <text evidence="4">The sequence shown here is derived from an EMBL/GenBank/DDBJ whole genome shotgun (WGS) entry which is preliminary data.</text>
</comment>
<dbReference type="GO" id="GO:0016787">
    <property type="term" value="F:hydrolase activity"/>
    <property type="evidence" value="ECO:0007669"/>
    <property type="project" value="UniProtKB-KW"/>
</dbReference>
<dbReference type="GO" id="GO:0046872">
    <property type="term" value="F:metal ion binding"/>
    <property type="evidence" value="ECO:0007669"/>
    <property type="project" value="UniProtKB-KW"/>
</dbReference>
<dbReference type="InterPro" id="IPR002933">
    <property type="entry name" value="Peptidase_M20"/>
</dbReference>
<keyword evidence="1" id="KW-0464">Manganese</keyword>
<dbReference type="RefSeq" id="WP_058889801.1">
    <property type="nucleotide sequence ID" value="NZ_LQBL01000002.1"/>
</dbReference>
<feature type="binding site" evidence="1">
    <location>
        <position position="133"/>
    </location>
    <ligand>
        <name>Mn(2+)</name>
        <dbReference type="ChEBI" id="CHEBI:29035"/>
        <label>2</label>
    </ligand>
</feature>
<keyword evidence="4" id="KW-0378">Hydrolase</keyword>
<evidence type="ECO:0000313" key="4">
    <source>
        <dbReference type="EMBL" id="KUG59326.1"/>
    </source>
</evidence>
<dbReference type="EMBL" id="LQBL01000002">
    <property type="protein sequence ID" value="KUG59326.1"/>
    <property type="molecule type" value="Genomic_DNA"/>
</dbReference>
<dbReference type="PANTHER" id="PTHR11014">
    <property type="entry name" value="PEPTIDASE M20 FAMILY MEMBER"/>
    <property type="match status" value="1"/>
</dbReference>
<accession>A0A0W8IH58</accession>
<gene>
    <name evidence="4" type="ORF">AVL62_06510</name>
</gene>
<dbReference type="AlphaFoldDB" id="A0A0W8IH58"/>
<evidence type="ECO:0000256" key="1">
    <source>
        <dbReference type="PIRSR" id="PIRSR005962-1"/>
    </source>
</evidence>
<keyword evidence="5" id="KW-1185">Reference proteome</keyword>
<dbReference type="NCBIfam" id="TIGR01891">
    <property type="entry name" value="amidohydrolases"/>
    <property type="match status" value="1"/>
</dbReference>
<organism evidence="4 5">
    <name type="scientific">Serinicoccus chungangensis</name>
    <dbReference type="NCBI Taxonomy" id="767452"/>
    <lineage>
        <taxon>Bacteria</taxon>
        <taxon>Bacillati</taxon>
        <taxon>Actinomycetota</taxon>
        <taxon>Actinomycetes</taxon>
        <taxon>Micrococcales</taxon>
        <taxon>Ornithinimicrobiaceae</taxon>
        <taxon>Serinicoccus</taxon>
    </lineage>
</organism>
<dbReference type="Gene3D" id="3.30.70.360">
    <property type="match status" value="1"/>
</dbReference>
<dbReference type="InterPro" id="IPR036264">
    <property type="entry name" value="Bact_exopeptidase_dim_dom"/>
</dbReference>
<dbReference type="Pfam" id="PF07687">
    <property type="entry name" value="M20_dimer"/>
    <property type="match status" value="1"/>
</dbReference>
<dbReference type="InterPro" id="IPR011650">
    <property type="entry name" value="Peptidase_M20_dimer"/>
</dbReference>
<feature type="binding site" evidence="1">
    <location>
        <position position="131"/>
    </location>
    <ligand>
        <name>Mn(2+)</name>
        <dbReference type="ChEBI" id="CHEBI:29035"/>
        <label>2</label>
    </ligand>
</feature>
<evidence type="ECO:0000256" key="2">
    <source>
        <dbReference type="SAM" id="MobiDB-lite"/>
    </source>
</evidence>
<dbReference type="Pfam" id="PF01546">
    <property type="entry name" value="Peptidase_M20"/>
    <property type="match status" value="1"/>
</dbReference>
<dbReference type="PANTHER" id="PTHR11014:SF63">
    <property type="entry name" value="METALLOPEPTIDASE, PUTATIVE (AFU_ORTHOLOGUE AFUA_6G09600)-RELATED"/>
    <property type="match status" value="1"/>
</dbReference>
<feature type="region of interest" description="Disordered" evidence="2">
    <location>
        <begin position="1"/>
        <end position="26"/>
    </location>
</feature>
<dbReference type="PIRSF" id="PIRSF005962">
    <property type="entry name" value="Pept_M20D_amidohydro"/>
    <property type="match status" value="1"/>
</dbReference>
<sequence>MTTDARTQRETATPDPGPGERGGPRPLAEVMRRIEAVVEGRAEELLAWRRQVHQHPEVCWTEHRTTELVAGVLSQAGAQVRTLPGTGALVDIGHPEPRTRIALRADLDALPIDEVTGLPFASTTAGVCHACGHDVHTVGLVGAGLALHELSEELVARQAAVRLVFQPAEETHPGGALKVMDQGGLEGVDRMLAVHCDPSVDVGRIGLRVGPITAASDEVRVVITGRGGHTSRPHLTQDITYALAKVVTEVPAALTRRLDPRAAAILVWGVVRAGAAANVIPARGEALGTLRMLDAELWDVVEPIFTETVQAVVAPYGVTATVEYTKGVPPVDNENASVVALSKAGMMLLGAGSVQATKQSMGGEDLGWYLQQVPGAMARLGTRAPGGPTYELHQGDLVVDERSVLVGAKLLAGAVFTALGETHP</sequence>
<feature type="binding site" evidence="1">
    <location>
        <position position="393"/>
    </location>
    <ligand>
        <name>Mn(2+)</name>
        <dbReference type="ChEBI" id="CHEBI:29035"/>
        <label>2</label>
    </ligand>
</feature>
<dbReference type="SUPFAM" id="SSF55031">
    <property type="entry name" value="Bacterial exopeptidase dimerisation domain"/>
    <property type="match status" value="1"/>
</dbReference>
<comment type="cofactor">
    <cofactor evidence="1">
        <name>Mn(2+)</name>
        <dbReference type="ChEBI" id="CHEBI:29035"/>
    </cofactor>
    <text evidence="1">The Mn(2+) ion enhances activity.</text>
</comment>